<proteinExistence type="predicted"/>
<dbReference type="InterPro" id="IPR011008">
    <property type="entry name" value="Dimeric_a/b-barrel"/>
</dbReference>
<dbReference type="PRINTS" id="PR00033">
    <property type="entry name" value="HTHASNC"/>
</dbReference>
<dbReference type="InterPro" id="IPR019885">
    <property type="entry name" value="Tscrpt_reg_HTH_AsnC-type_CS"/>
</dbReference>
<dbReference type="Gene3D" id="3.30.70.920">
    <property type="match status" value="2"/>
</dbReference>
<keyword evidence="2" id="KW-1185">Reference proteome</keyword>
<dbReference type="PANTHER" id="PTHR30154">
    <property type="entry name" value="LEUCINE-RESPONSIVE REGULATORY PROTEIN"/>
    <property type="match status" value="1"/>
</dbReference>
<dbReference type="AlphaFoldDB" id="A0A399G9A4"/>
<sequence>MLDAVDAALVRALQGDGRATYQALADRVGLSRTAVRARVKHLIATGAIRIVGVLHAGVMGMEVFGHISLRVCGPVRPVVEELTRRESVVFTAQTAGRFPVVAHVRVRDDNALATELTQVRKIPGVVEAEVFRGDEIAKDEYSSVRPLREIPIDPLDWRLVRCLQVDGRASYADLARTVGLSQAAARSRVVRLIDAGVIHVTALIEASAVGVTERLGFGLRCRGDASALASSLATLTGVSFAATGFGSYDVVGGVTAADRRTIVETLETIRGCPEVSYTETWDYLSVAKERQRIDGQPRTAVPQPRGG</sequence>
<dbReference type="GO" id="GO:0043200">
    <property type="term" value="P:response to amino acid"/>
    <property type="evidence" value="ECO:0007669"/>
    <property type="project" value="TreeGrafter"/>
</dbReference>
<protein>
    <submittedName>
        <fullName evidence="1">Lrp/AsnC family transcriptional regulator</fullName>
    </submittedName>
</protein>
<organism evidence="1 2">
    <name type="scientific">Thermobifida halotolerans</name>
    <dbReference type="NCBI Taxonomy" id="483545"/>
    <lineage>
        <taxon>Bacteria</taxon>
        <taxon>Bacillati</taxon>
        <taxon>Actinomycetota</taxon>
        <taxon>Actinomycetes</taxon>
        <taxon>Streptosporangiales</taxon>
        <taxon>Nocardiopsidaceae</taxon>
        <taxon>Thermobifida</taxon>
    </lineage>
</organism>
<gene>
    <name evidence="1" type="ORF">NI17_004545</name>
</gene>
<dbReference type="Proteomes" id="UP000265719">
    <property type="component" value="Chromosome"/>
</dbReference>
<reference evidence="1" key="1">
    <citation type="submission" date="2020-10" db="EMBL/GenBank/DDBJ databases">
        <title>De novo genome project of the cellulose decomposer Thermobifida halotolerans type strain.</title>
        <authorList>
            <person name="Nagy I."/>
            <person name="Horvath B."/>
            <person name="Kukolya J."/>
            <person name="Nagy I."/>
            <person name="Orsini M."/>
        </authorList>
    </citation>
    <scope>NUCLEOTIDE SEQUENCE</scope>
    <source>
        <strain evidence="1">DSM 44931</strain>
    </source>
</reference>
<evidence type="ECO:0000313" key="2">
    <source>
        <dbReference type="Proteomes" id="UP000265719"/>
    </source>
</evidence>
<dbReference type="Gene3D" id="1.10.10.10">
    <property type="entry name" value="Winged helix-like DNA-binding domain superfamily/Winged helix DNA-binding domain"/>
    <property type="match status" value="2"/>
</dbReference>
<dbReference type="GO" id="GO:0005829">
    <property type="term" value="C:cytosol"/>
    <property type="evidence" value="ECO:0007669"/>
    <property type="project" value="TreeGrafter"/>
</dbReference>
<dbReference type="InterPro" id="IPR036390">
    <property type="entry name" value="WH_DNA-bd_sf"/>
</dbReference>
<dbReference type="InterPro" id="IPR019888">
    <property type="entry name" value="Tscrpt_reg_AsnC-like"/>
</dbReference>
<dbReference type="RefSeq" id="WP_068692949.1">
    <property type="nucleotide sequence ID" value="NZ_CP063196.1"/>
</dbReference>
<dbReference type="OrthoDB" id="3526090at2"/>
<dbReference type="SUPFAM" id="SSF54909">
    <property type="entry name" value="Dimeric alpha+beta barrel"/>
    <property type="match status" value="1"/>
</dbReference>
<dbReference type="SUPFAM" id="SSF46785">
    <property type="entry name" value="Winged helix' DNA-binding domain"/>
    <property type="match status" value="2"/>
</dbReference>
<dbReference type="GO" id="GO:0043565">
    <property type="term" value="F:sequence-specific DNA binding"/>
    <property type="evidence" value="ECO:0007669"/>
    <property type="project" value="InterPro"/>
</dbReference>
<dbReference type="InterPro" id="IPR036388">
    <property type="entry name" value="WH-like_DNA-bd_sf"/>
</dbReference>
<dbReference type="SMART" id="SM00344">
    <property type="entry name" value="HTH_ASNC"/>
    <property type="match status" value="2"/>
</dbReference>
<dbReference type="KEGG" id="thao:NI17_004545"/>
<dbReference type="InterPro" id="IPR000485">
    <property type="entry name" value="AsnC-type_HTH_dom"/>
</dbReference>
<dbReference type="PROSITE" id="PS00519">
    <property type="entry name" value="HTH_ASNC_1"/>
    <property type="match status" value="2"/>
</dbReference>
<dbReference type="Pfam" id="PF13404">
    <property type="entry name" value="HTH_AsnC-type"/>
    <property type="match status" value="2"/>
</dbReference>
<dbReference type="PANTHER" id="PTHR30154:SF34">
    <property type="entry name" value="TRANSCRIPTIONAL REGULATOR AZLB"/>
    <property type="match status" value="1"/>
</dbReference>
<dbReference type="PROSITE" id="PS50956">
    <property type="entry name" value="HTH_ASNC_2"/>
    <property type="match status" value="2"/>
</dbReference>
<accession>A0A399G9A4</accession>
<evidence type="ECO:0000313" key="1">
    <source>
        <dbReference type="EMBL" id="UOE20500.1"/>
    </source>
</evidence>
<dbReference type="EMBL" id="CP063196">
    <property type="protein sequence ID" value="UOE20500.1"/>
    <property type="molecule type" value="Genomic_DNA"/>
</dbReference>
<name>A0A399G9A4_9ACTN</name>